<dbReference type="EMBL" id="QGTR01000003">
    <property type="protein sequence ID" value="PWW00604.1"/>
    <property type="molecule type" value="Genomic_DNA"/>
</dbReference>
<dbReference type="Pfam" id="PF00440">
    <property type="entry name" value="TetR_N"/>
    <property type="match status" value="1"/>
</dbReference>
<evidence type="ECO:0000256" key="2">
    <source>
        <dbReference type="ARBA" id="ARBA00023125"/>
    </source>
</evidence>
<reference evidence="6 7" key="1">
    <citation type="submission" date="2018-05" db="EMBL/GenBank/DDBJ databases">
        <title>Genomic Encyclopedia of Type Strains, Phase IV (KMG-IV): sequencing the most valuable type-strain genomes for metagenomic binning, comparative biology and taxonomic classification.</title>
        <authorList>
            <person name="Goeker M."/>
        </authorList>
    </citation>
    <scope>NUCLEOTIDE SEQUENCE [LARGE SCALE GENOMIC DNA]</scope>
    <source>
        <strain evidence="6 7">DSM 16791</strain>
    </source>
</reference>
<feature type="domain" description="HTH tetR-type" evidence="5">
    <location>
        <begin position="6"/>
        <end position="66"/>
    </location>
</feature>
<dbReference type="InterPro" id="IPR001647">
    <property type="entry name" value="HTH_TetR"/>
</dbReference>
<name>A0A317PJY5_9HYPH</name>
<keyword evidence="2 4" id="KW-0238">DNA-binding</keyword>
<dbReference type="AlphaFoldDB" id="A0A317PJY5"/>
<proteinExistence type="predicted"/>
<organism evidence="6 7">
    <name type="scientific">Hoeflea marina</name>
    <dbReference type="NCBI Taxonomy" id="274592"/>
    <lineage>
        <taxon>Bacteria</taxon>
        <taxon>Pseudomonadati</taxon>
        <taxon>Pseudomonadota</taxon>
        <taxon>Alphaproteobacteria</taxon>
        <taxon>Hyphomicrobiales</taxon>
        <taxon>Rhizobiaceae</taxon>
        <taxon>Hoeflea</taxon>
    </lineage>
</organism>
<dbReference type="PRINTS" id="PR00455">
    <property type="entry name" value="HTHTETR"/>
</dbReference>
<evidence type="ECO:0000313" key="7">
    <source>
        <dbReference type="Proteomes" id="UP000246352"/>
    </source>
</evidence>
<evidence type="ECO:0000313" key="6">
    <source>
        <dbReference type="EMBL" id="PWW00604.1"/>
    </source>
</evidence>
<evidence type="ECO:0000256" key="4">
    <source>
        <dbReference type="PROSITE-ProRule" id="PRU00335"/>
    </source>
</evidence>
<dbReference type="PANTHER" id="PTHR47506:SF3">
    <property type="entry name" value="HTH-TYPE TRANSCRIPTIONAL REGULATOR LMRA"/>
    <property type="match status" value="1"/>
</dbReference>
<keyword evidence="1" id="KW-0805">Transcription regulation</keyword>
<keyword evidence="3" id="KW-0804">Transcription</keyword>
<dbReference type="InterPro" id="IPR036271">
    <property type="entry name" value="Tet_transcr_reg_TetR-rel_C_sf"/>
</dbReference>
<evidence type="ECO:0000256" key="1">
    <source>
        <dbReference type="ARBA" id="ARBA00023015"/>
    </source>
</evidence>
<feature type="DNA-binding region" description="H-T-H motif" evidence="4">
    <location>
        <begin position="29"/>
        <end position="48"/>
    </location>
</feature>
<dbReference type="InterPro" id="IPR009057">
    <property type="entry name" value="Homeodomain-like_sf"/>
</dbReference>
<dbReference type="RefSeq" id="WP_110032800.1">
    <property type="nucleotide sequence ID" value="NZ_QGTR01000003.1"/>
</dbReference>
<keyword evidence="7" id="KW-1185">Reference proteome</keyword>
<dbReference type="Gene3D" id="1.10.357.10">
    <property type="entry name" value="Tetracycline Repressor, domain 2"/>
    <property type="match status" value="1"/>
</dbReference>
<dbReference type="PANTHER" id="PTHR47506">
    <property type="entry name" value="TRANSCRIPTIONAL REGULATORY PROTEIN"/>
    <property type="match status" value="1"/>
</dbReference>
<gene>
    <name evidence="6" type="ORF">DFR52_103812</name>
</gene>
<evidence type="ECO:0000256" key="3">
    <source>
        <dbReference type="ARBA" id="ARBA00023163"/>
    </source>
</evidence>
<dbReference type="SUPFAM" id="SSF46689">
    <property type="entry name" value="Homeodomain-like"/>
    <property type="match status" value="1"/>
</dbReference>
<evidence type="ECO:0000259" key="5">
    <source>
        <dbReference type="PROSITE" id="PS50977"/>
    </source>
</evidence>
<dbReference type="PROSITE" id="PS50977">
    <property type="entry name" value="HTH_TETR_2"/>
    <property type="match status" value="1"/>
</dbReference>
<dbReference type="InterPro" id="IPR054156">
    <property type="entry name" value="YxaF_TetR_C"/>
</dbReference>
<dbReference type="GO" id="GO:0003677">
    <property type="term" value="F:DNA binding"/>
    <property type="evidence" value="ECO:0007669"/>
    <property type="project" value="UniProtKB-UniRule"/>
</dbReference>
<sequence length="192" mass="20791">MGKKGDAKREIIEAAAASLFWHRGYAATSIADVAAAADVPAGNMFYYFKTKADLALAVANVFVRETESLIGEAESAAADPRQRIRFLLQRLGQSNRSRVDRGCPISAAVKDFRAPAPAASARAAESFERLIAFMAREMQKTGLRPSLALARARAIVVEWQGGIALAHAFSDMTILSESLRRAEQALQPVLSR</sequence>
<accession>A0A317PJY5</accession>
<dbReference type="OrthoDB" id="9811084at2"/>
<comment type="caution">
    <text evidence="6">The sequence shown here is derived from an EMBL/GenBank/DDBJ whole genome shotgun (WGS) entry which is preliminary data.</text>
</comment>
<dbReference type="Pfam" id="PF21993">
    <property type="entry name" value="TetR_C_13_2"/>
    <property type="match status" value="1"/>
</dbReference>
<dbReference type="Proteomes" id="UP000246352">
    <property type="component" value="Unassembled WGS sequence"/>
</dbReference>
<dbReference type="SUPFAM" id="SSF48498">
    <property type="entry name" value="Tetracyclin repressor-like, C-terminal domain"/>
    <property type="match status" value="1"/>
</dbReference>
<protein>
    <submittedName>
        <fullName evidence="6">TetR family transcriptional regulator</fullName>
    </submittedName>
</protein>